<sequence length="198" mass="23252">MLSSLNPRQSRVFAVSILLFLLVVVLLLALYPVWSMNTVFNERIEDTQFQIQRYQQIAKQEQRYQLEFNKLKRVQQTDSRYLQSNTDSLANAELQRRIKKVVAAGQGEIVSTQTAQISREEILNKVAIRVRMRSALENLKQILHQLETQKPYLFIENISLRSRHIPRRRLPKTKQIEKQIRMLDLEFLVVGYIKNGGT</sequence>
<dbReference type="EMBL" id="MARB01000007">
    <property type="protein sequence ID" value="ODJ88238.1"/>
    <property type="molecule type" value="Genomic_DNA"/>
</dbReference>
<keyword evidence="1" id="KW-1133">Transmembrane helix</keyword>
<comment type="caution">
    <text evidence="2">The sequence shown here is derived from an EMBL/GenBank/DDBJ whole genome shotgun (WGS) entry which is preliminary data.</text>
</comment>
<dbReference type="RefSeq" id="WP_069123600.1">
    <property type="nucleotide sequence ID" value="NZ_MARB01000007.1"/>
</dbReference>
<keyword evidence="3" id="KW-1185">Reference proteome</keyword>
<evidence type="ECO:0000313" key="3">
    <source>
        <dbReference type="Proteomes" id="UP000094769"/>
    </source>
</evidence>
<evidence type="ECO:0000313" key="2">
    <source>
        <dbReference type="EMBL" id="ODJ88238.1"/>
    </source>
</evidence>
<evidence type="ECO:0000256" key="1">
    <source>
        <dbReference type="SAM" id="Phobius"/>
    </source>
</evidence>
<keyword evidence="1" id="KW-0812">Transmembrane</keyword>
<dbReference type="InterPro" id="IPR034756">
    <property type="entry name" value="T2SSM_b"/>
</dbReference>
<dbReference type="AlphaFoldDB" id="A0A7Z0VMM9"/>
<dbReference type="OrthoDB" id="5767259at2"/>
<reference evidence="2 3" key="1">
    <citation type="submission" date="2016-06" db="EMBL/GenBank/DDBJ databases">
        <title>Genome sequence of endosymbiont of Candidatus Endolucinida thiodiazotropha.</title>
        <authorList>
            <person name="Poehlein A."/>
            <person name="Koenig S."/>
            <person name="Heiden S.E."/>
            <person name="Thuermer A."/>
            <person name="Voget S."/>
            <person name="Daniel R."/>
            <person name="Markert S."/>
            <person name="Gros O."/>
            <person name="Schweder T."/>
        </authorList>
    </citation>
    <scope>NUCLEOTIDE SEQUENCE [LARGE SCALE GENOMIC DNA]</scope>
    <source>
        <strain evidence="2 3">COS</strain>
    </source>
</reference>
<keyword evidence="1" id="KW-0472">Membrane</keyword>
<organism evidence="2 3">
    <name type="scientific">Candidatus Thiodiazotropha endolucinida</name>
    <dbReference type="NCBI Taxonomy" id="1655433"/>
    <lineage>
        <taxon>Bacteria</taxon>
        <taxon>Pseudomonadati</taxon>
        <taxon>Pseudomonadota</taxon>
        <taxon>Gammaproteobacteria</taxon>
        <taxon>Chromatiales</taxon>
        <taxon>Sedimenticolaceae</taxon>
        <taxon>Candidatus Thiodiazotropha</taxon>
    </lineage>
</organism>
<dbReference type="Proteomes" id="UP000094769">
    <property type="component" value="Unassembled WGS sequence"/>
</dbReference>
<dbReference type="NCBIfam" id="NF040576">
    <property type="entry name" value="T2SS_GspM_XpsM"/>
    <property type="match status" value="1"/>
</dbReference>
<gene>
    <name evidence="2" type="ORF">CODIS_16510</name>
</gene>
<proteinExistence type="predicted"/>
<feature type="transmembrane region" description="Helical" evidence="1">
    <location>
        <begin position="12"/>
        <end position="34"/>
    </location>
</feature>
<accession>A0A7Z0VMM9</accession>
<dbReference type="Pfam" id="PF10741">
    <property type="entry name" value="T2SSM_b"/>
    <property type="match status" value="1"/>
</dbReference>
<protein>
    <submittedName>
        <fullName evidence="2">General secretion pathway protein M</fullName>
    </submittedName>
</protein>
<name>A0A7Z0VMM9_9GAMM</name>